<feature type="transmembrane region" description="Helical" evidence="1">
    <location>
        <begin position="32"/>
        <end position="49"/>
    </location>
</feature>
<dbReference type="Proteomes" id="UP000613840">
    <property type="component" value="Unassembled WGS sequence"/>
</dbReference>
<reference evidence="2" key="1">
    <citation type="journal article" date="2014" name="Int. J. Syst. Evol. Microbiol.">
        <title>Complete genome sequence of Corynebacterium casei LMG S-19264T (=DSM 44701T), isolated from a smear-ripened cheese.</title>
        <authorList>
            <consortium name="US DOE Joint Genome Institute (JGI-PGF)"/>
            <person name="Walter F."/>
            <person name="Albersmeier A."/>
            <person name="Kalinowski J."/>
            <person name="Ruckert C."/>
        </authorList>
    </citation>
    <scope>NUCLEOTIDE SEQUENCE</scope>
    <source>
        <strain evidence="2">CGMCC 4.7306</strain>
    </source>
</reference>
<dbReference type="RefSeq" id="WP_188895576.1">
    <property type="nucleotide sequence ID" value="NZ_BMMZ01000005.1"/>
</dbReference>
<organism evidence="2 3">
    <name type="scientific">Microlunatus endophyticus</name>
    <dbReference type="NCBI Taxonomy" id="1716077"/>
    <lineage>
        <taxon>Bacteria</taxon>
        <taxon>Bacillati</taxon>
        <taxon>Actinomycetota</taxon>
        <taxon>Actinomycetes</taxon>
        <taxon>Propionibacteriales</taxon>
        <taxon>Propionibacteriaceae</taxon>
        <taxon>Microlunatus</taxon>
    </lineage>
</organism>
<comment type="caution">
    <text evidence="2">The sequence shown here is derived from an EMBL/GenBank/DDBJ whole genome shotgun (WGS) entry which is preliminary data.</text>
</comment>
<evidence type="ECO:0000313" key="3">
    <source>
        <dbReference type="Proteomes" id="UP000613840"/>
    </source>
</evidence>
<dbReference type="EMBL" id="BMMZ01000005">
    <property type="protein sequence ID" value="GGL64601.1"/>
    <property type="molecule type" value="Genomic_DNA"/>
</dbReference>
<keyword evidence="1" id="KW-1133">Transmembrane helix</keyword>
<evidence type="ECO:0008006" key="4">
    <source>
        <dbReference type="Google" id="ProtNLM"/>
    </source>
</evidence>
<keyword evidence="1" id="KW-0472">Membrane</keyword>
<name>A0A917W3R1_9ACTN</name>
<dbReference type="AlphaFoldDB" id="A0A917W3R1"/>
<gene>
    <name evidence="2" type="ORF">GCM10011575_23740</name>
</gene>
<sequence>MTTGIDELVVPYDPTPAVNRVQRWQRMLRSRLISLGISVLILLLVFIWQRDRLTANPTGTIVVYGVILLAGLGWALFCWIALRRSRAVVAASGRGTALRVTRAGIELADRQLGWSQLAVLTTAKGVWPSGPVLRAVGVDGSQVDLPLEQLPVLPATLDTTVRAYSGGRHGLDLSGLDA</sequence>
<keyword evidence="1" id="KW-0812">Transmembrane</keyword>
<proteinExistence type="predicted"/>
<feature type="transmembrane region" description="Helical" evidence="1">
    <location>
        <begin position="61"/>
        <end position="82"/>
    </location>
</feature>
<reference evidence="2" key="2">
    <citation type="submission" date="2020-09" db="EMBL/GenBank/DDBJ databases">
        <authorList>
            <person name="Sun Q."/>
            <person name="Zhou Y."/>
        </authorList>
    </citation>
    <scope>NUCLEOTIDE SEQUENCE</scope>
    <source>
        <strain evidence="2">CGMCC 4.7306</strain>
    </source>
</reference>
<keyword evidence="3" id="KW-1185">Reference proteome</keyword>
<evidence type="ECO:0000256" key="1">
    <source>
        <dbReference type="SAM" id="Phobius"/>
    </source>
</evidence>
<evidence type="ECO:0000313" key="2">
    <source>
        <dbReference type="EMBL" id="GGL64601.1"/>
    </source>
</evidence>
<protein>
    <recommendedName>
        <fullName evidence="4">PH domain-containing protein</fullName>
    </recommendedName>
</protein>
<accession>A0A917W3R1</accession>